<dbReference type="InterPro" id="IPR038363">
    <property type="entry name" value="LepA_C_sf"/>
</dbReference>
<dbReference type="InterPro" id="IPR013842">
    <property type="entry name" value="LepA_CTD"/>
</dbReference>
<evidence type="ECO:0000313" key="14">
    <source>
        <dbReference type="EMBL" id="OGZ26811.1"/>
    </source>
</evidence>
<keyword evidence="4 12" id="KW-0378">Hydrolase</keyword>
<dbReference type="GO" id="GO:0043022">
    <property type="term" value="F:ribosome binding"/>
    <property type="evidence" value="ECO:0007669"/>
    <property type="project" value="UniProtKB-UniRule"/>
</dbReference>
<keyword evidence="7 12" id="KW-0472">Membrane</keyword>
<evidence type="ECO:0000256" key="10">
    <source>
        <dbReference type="ARBA" id="ARBA00061052"/>
    </source>
</evidence>
<proteinExistence type="inferred from homology"/>
<dbReference type="Pfam" id="PF00009">
    <property type="entry name" value="GTP_EFTU"/>
    <property type="match status" value="1"/>
</dbReference>
<dbReference type="EMBL" id="MHMN01000055">
    <property type="protein sequence ID" value="OGZ26811.1"/>
    <property type="molecule type" value="Genomic_DNA"/>
</dbReference>
<dbReference type="NCBIfam" id="TIGR00231">
    <property type="entry name" value="small_GTP"/>
    <property type="match status" value="1"/>
</dbReference>
<dbReference type="GO" id="GO:0045727">
    <property type="term" value="P:positive regulation of translation"/>
    <property type="evidence" value="ECO:0007669"/>
    <property type="project" value="UniProtKB-UniRule"/>
</dbReference>
<comment type="similarity">
    <text evidence="1 12">Belongs to the TRAFAC class translation factor GTPase superfamily. Classic translation factor GTPase family. LepA subfamily.</text>
</comment>
<dbReference type="PROSITE" id="PS00301">
    <property type="entry name" value="G_TR_1"/>
    <property type="match status" value="1"/>
</dbReference>
<dbReference type="FunFam" id="3.30.70.2570:FF:000001">
    <property type="entry name" value="Translation factor GUF1, mitochondrial"/>
    <property type="match status" value="1"/>
</dbReference>
<protein>
    <recommendedName>
        <fullName evidence="11 12">Elongation factor 4</fullName>
        <shortName evidence="12">EF-4</shortName>
        <ecNumber evidence="11 12">3.6.5.n1</ecNumber>
    </recommendedName>
    <alternativeName>
        <fullName evidence="12">Ribosomal back-translocase LepA</fullName>
    </alternativeName>
</protein>
<dbReference type="EC" id="3.6.5.n1" evidence="11 12"/>
<dbReference type="Pfam" id="PF14492">
    <property type="entry name" value="EFG_III"/>
    <property type="match status" value="1"/>
</dbReference>
<dbReference type="CDD" id="cd03699">
    <property type="entry name" value="EF4_II"/>
    <property type="match status" value="1"/>
</dbReference>
<keyword evidence="3 12" id="KW-0547">Nucleotide-binding</keyword>
<accession>A0A1G2EN58</accession>
<evidence type="ECO:0000256" key="8">
    <source>
        <dbReference type="ARBA" id="ARBA00050293"/>
    </source>
</evidence>
<dbReference type="Gene3D" id="3.30.70.240">
    <property type="match status" value="1"/>
</dbReference>
<organism evidence="14 15">
    <name type="scientific">Candidatus Nealsonbacteria bacterium RIFOXYC1_FULL_40_7</name>
    <dbReference type="NCBI Taxonomy" id="1801678"/>
    <lineage>
        <taxon>Bacteria</taxon>
        <taxon>Candidatus Nealsoniibacteriota</taxon>
    </lineage>
</organism>
<evidence type="ECO:0000256" key="9">
    <source>
        <dbReference type="ARBA" id="ARBA00057626"/>
    </source>
</evidence>
<keyword evidence="2 12" id="KW-1003">Cell membrane</keyword>
<evidence type="ECO:0000256" key="5">
    <source>
        <dbReference type="ARBA" id="ARBA00022917"/>
    </source>
</evidence>
<dbReference type="GO" id="GO:0005886">
    <property type="term" value="C:plasma membrane"/>
    <property type="evidence" value="ECO:0007669"/>
    <property type="project" value="UniProtKB-SubCell"/>
</dbReference>
<dbReference type="InterPro" id="IPR031157">
    <property type="entry name" value="G_TR_CS"/>
</dbReference>
<dbReference type="SUPFAM" id="SSF50447">
    <property type="entry name" value="Translation proteins"/>
    <property type="match status" value="1"/>
</dbReference>
<dbReference type="PANTHER" id="PTHR43512">
    <property type="entry name" value="TRANSLATION FACTOR GUF1-RELATED"/>
    <property type="match status" value="1"/>
</dbReference>
<dbReference type="InterPro" id="IPR006297">
    <property type="entry name" value="EF-4"/>
</dbReference>
<evidence type="ECO:0000256" key="7">
    <source>
        <dbReference type="ARBA" id="ARBA00023136"/>
    </source>
</evidence>
<evidence type="ECO:0000256" key="2">
    <source>
        <dbReference type="ARBA" id="ARBA00022475"/>
    </source>
</evidence>
<comment type="function">
    <text evidence="9 12">Required for accurate and efficient protein synthesis under certain stress conditions. May act as a fidelity factor of the translation reaction, by catalyzing a one-codon backward translocation of tRNAs on improperly translocated ribosomes. Back-translocation proceeds from a post-translocation (POST) complex to a pre-translocation (PRE) complex, thus giving elongation factor G a second chance to translocate the tRNAs correctly. Binds to ribosomes in a GTP-dependent manner.</text>
</comment>
<evidence type="ECO:0000256" key="12">
    <source>
        <dbReference type="HAMAP-Rule" id="MF_00071"/>
    </source>
</evidence>
<dbReference type="InterPro" id="IPR005225">
    <property type="entry name" value="Small_GTP-bd"/>
</dbReference>
<dbReference type="FunFam" id="3.40.50.300:FF:000078">
    <property type="entry name" value="Elongation factor 4"/>
    <property type="match status" value="1"/>
</dbReference>
<dbReference type="Gene3D" id="3.30.70.2570">
    <property type="entry name" value="Elongation factor 4, C-terminal domain"/>
    <property type="match status" value="1"/>
</dbReference>
<dbReference type="SUPFAM" id="SSF52540">
    <property type="entry name" value="P-loop containing nucleoside triphosphate hydrolases"/>
    <property type="match status" value="1"/>
</dbReference>
<dbReference type="InterPro" id="IPR035654">
    <property type="entry name" value="LepA_IV"/>
</dbReference>
<dbReference type="AlphaFoldDB" id="A0A1G2EN58"/>
<dbReference type="CDD" id="cd03709">
    <property type="entry name" value="lepA_C"/>
    <property type="match status" value="1"/>
</dbReference>
<reference evidence="14 15" key="1">
    <citation type="journal article" date="2016" name="Nat. Commun.">
        <title>Thousands of microbial genomes shed light on interconnected biogeochemical processes in an aquifer system.</title>
        <authorList>
            <person name="Anantharaman K."/>
            <person name="Brown C.T."/>
            <person name="Hug L.A."/>
            <person name="Sharon I."/>
            <person name="Castelle C.J."/>
            <person name="Probst A.J."/>
            <person name="Thomas B.C."/>
            <person name="Singh A."/>
            <person name="Wilkins M.J."/>
            <person name="Karaoz U."/>
            <person name="Brodie E.L."/>
            <person name="Williams K.H."/>
            <person name="Hubbard S.S."/>
            <person name="Banfield J.F."/>
        </authorList>
    </citation>
    <scope>NUCLEOTIDE SEQUENCE [LARGE SCALE GENOMIC DNA]</scope>
</reference>
<sequence length="586" mass="65610">MNIKNFVIIAHIDHGKSTLADRFLELTGSVSSRKMRPQYLDSMDLEREKGITIKMQPVRMVYKNYILNLVDTPGHVDFSYEVSRSLAAVEGAILLVDAGKGIQAQTLANLDLAKKQNLSIIPAINKIDLPQAKTEECVSELAKLLDVPKESILKISAKNGANVSQLLDEVIKKVPEPSIEFKAPLKALIFDSMYDSFKGVIAYVRIVSGEAKKTDRLKLSASKEDFDIKEMGYFNPEFVSKEKLSAGEIGYIATGVKEPGKVRVGDTIILAGSDAKPLAGYKEPEPMVFASLYPEDSNDFDMLKDSLSKLKLNDPALIFESETKEALGRGFRCGFLGTLHAEIISERILRESNINLIISTPSVVYKIAEKGSEKLIYSASEWPEQKPEKSEEPWVLMELITPSSYMGKLMDIFNSIRAVYKETKYIGTDRMILVYEVPLREVITNLYEKVKGVSQGFASMSYSFLEYKEADLKKMDIYIAGSLESAFSKIVPEEKAYEEGKNIVSKLKETLPPQQFSVPLQAVVGGKVIARETIKARRKDVTGYLYGGDYSRKRKLLEKQKKGKKELKQKGSVRIPPKVFLEVFRS</sequence>
<dbReference type="NCBIfam" id="TIGR01393">
    <property type="entry name" value="lepA"/>
    <property type="match status" value="1"/>
</dbReference>
<keyword evidence="14" id="KW-0251">Elongation factor</keyword>
<keyword evidence="6 12" id="KW-0342">GTP-binding</keyword>
<dbReference type="GO" id="GO:0003746">
    <property type="term" value="F:translation elongation factor activity"/>
    <property type="evidence" value="ECO:0007669"/>
    <property type="project" value="UniProtKB-UniRule"/>
</dbReference>
<dbReference type="GO" id="GO:0003924">
    <property type="term" value="F:GTPase activity"/>
    <property type="evidence" value="ECO:0007669"/>
    <property type="project" value="UniProtKB-UniRule"/>
</dbReference>
<dbReference type="HAMAP" id="MF_00071">
    <property type="entry name" value="LepA"/>
    <property type="match status" value="1"/>
</dbReference>
<dbReference type="Gene3D" id="3.30.70.870">
    <property type="entry name" value="Elongation Factor G (Translational Gtpase), domain 3"/>
    <property type="match status" value="1"/>
</dbReference>
<dbReference type="PRINTS" id="PR00315">
    <property type="entry name" value="ELONGATNFCT"/>
</dbReference>
<evidence type="ECO:0000256" key="1">
    <source>
        <dbReference type="ARBA" id="ARBA00005454"/>
    </source>
</evidence>
<dbReference type="PANTHER" id="PTHR43512:SF4">
    <property type="entry name" value="TRANSLATION FACTOR GUF1 HOMOLOG, CHLOROPLASTIC"/>
    <property type="match status" value="1"/>
</dbReference>
<feature type="domain" description="Tr-type G" evidence="13">
    <location>
        <begin position="1"/>
        <end position="178"/>
    </location>
</feature>
<dbReference type="Gene3D" id="2.40.30.10">
    <property type="entry name" value="Translation factors"/>
    <property type="match status" value="1"/>
</dbReference>
<evidence type="ECO:0000256" key="4">
    <source>
        <dbReference type="ARBA" id="ARBA00022801"/>
    </source>
</evidence>
<dbReference type="PROSITE" id="PS51722">
    <property type="entry name" value="G_TR_2"/>
    <property type="match status" value="1"/>
</dbReference>
<evidence type="ECO:0000256" key="11">
    <source>
        <dbReference type="ARBA" id="ARBA00066744"/>
    </source>
</evidence>
<dbReference type="Gene3D" id="3.40.50.300">
    <property type="entry name" value="P-loop containing nucleotide triphosphate hydrolases"/>
    <property type="match status" value="1"/>
</dbReference>
<keyword evidence="5 12" id="KW-0648">Protein biosynthesis</keyword>
<dbReference type="InterPro" id="IPR035647">
    <property type="entry name" value="EFG_III/V"/>
</dbReference>
<dbReference type="FunFam" id="2.40.30.10:FF:000015">
    <property type="entry name" value="Translation factor GUF1, mitochondrial"/>
    <property type="match status" value="1"/>
</dbReference>
<dbReference type="CDD" id="cd01890">
    <property type="entry name" value="LepA"/>
    <property type="match status" value="1"/>
</dbReference>
<dbReference type="InterPro" id="IPR000640">
    <property type="entry name" value="EFG_V-like"/>
</dbReference>
<comment type="catalytic activity">
    <reaction evidence="8 12">
        <text>GTP + H2O = GDP + phosphate + H(+)</text>
        <dbReference type="Rhea" id="RHEA:19669"/>
        <dbReference type="ChEBI" id="CHEBI:15377"/>
        <dbReference type="ChEBI" id="CHEBI:15378"/>
        <dbReference type="ChEBI" id="CHEBI:37565"/>
        <dbReference type="ChEBI" id="CHEBI:43474"/>
        <dbReference type="ChEBI" id="CHEBI:58189"/>
        <dbReference type="EC" id="3.6.5.n1"/>
    </reaction>
</comment>
<evidence type="ECO:0000256" key="3">
    <source>
        <dbReference type="ARBA" id="ARBA00022741"/>
    </source>
</evidence>
<dbReference type="Proteomes" id="UP000176326">
    <property type="component" value="Unassembled WGS sequence"/>
</dbReference>
<feature type="binding site" evidence="12">
    <location>
        <begin position="13"/>
        <end position="18"/>
    </location>
    <ligand>
        <name>GTP</name>
        <dbReference type="ChEBI" id="CHEBI:37565"/>
    </ligand>
</feature>
<dbReference type="Pfam" id="PF06421">
    <property type="entry name" value="LepA_C"/>
    <property type="match status" value="1"/>
</dbReference>
<dbReference type="Pfam" id="PF00679">
    <property type="entry name" value="EFG_C"/>
    <property type="match status" value="1"/>
</dbReference>
<feature type="binding site" evidence="12">
    <location>
        <begin position="125"/>
        <end position="128"/>
    </location>
    <ligand>
        <name>GTP</name>
        <dbReference type="ChEBI" id="CHEBI:37565"/>
    </ligand>
</feature>
<dbReference type="GO" id="GO:0005525">
    <property type="term" value="F:GTP binding"/>
    <property type="evidence" value="ECO:0007669"/>
    <property type="project" value="UniProtKB-UniRule"/>
</dbReference>
<evidence type="ECO:0000256" key="6">
    <source>
        <dbReference type="ARBA" id="ARBA00023134"/>
    </source>
</evidence>
<dbReference type="InterPro" id="IPR009000">
    <property type="entry name" value="Transl_B-barrel_sf"/>
</dbReference>
<dbReference type="InterPro" id="IPR041095">
    <property type="entry name" value="EFG_II"/>
</dbReference>
<evidence type="ECO:0000313" key="15">
    <source>
        <dbReference type="Proteomes" id="UP000176326"/>
    </source>
</evidence>
<comment type="similarity">
    <text evidence="10">Belongs to the GTP-binding elongation factor family. LepA subfamily.</text>
</comment>
<dbReference type="InterPro" id="IPR027417">
    <property type="entry name" value="P-loop_NTPase"/>
</dbReference>
<comment type="subcellular location">
    <subcellularLocation>
        <location evidence="12">Cell membrane</location>
        <topology evidence="12">Peripheral membrane protein</topology>
        <orientation evidence="12">Cytoplasmic side</orientation>
    </subcellularLocation>
</comment>
<evidence type="ECO:0000259" key="13">
    <source>
        <dbReference type="PROSITE" id="PS51722"/>
    </source>
</evidence>
<dbReference type="SUPFAM" id="SSF54980">
    <property type="entry name" value="EF-G C-terminal domain-like"/>
    <property type="match status" value="2"/>
</dbReference>
<name>A0A1G2EN58_9BACT</name>
<dbReference type="InterPro" id="IPR000795">
    <property type="entry name" value="T_Tr_GTP-bd_dom"/>
</dbReference>
<gene>
    <name evidence="12" type="primary">lepA</name>
    <name evidence="14" type="ORF">A2427_00395</name>
</gene>
<comment type="caution">
    <text evidence="14">The sequence shown here is derived from an EMBL/GenBank/DDBJ whole genome shotgun (WGS) entry which is preliminary data.</text>
</comment>